<dbReference type="EMBL" id="CM039431">
    <property type="protein sequence ID" value="KAI4337508.1"/>
    <property type="molecule type" value="Genomic_DNA"/>
</dbReference>
<dbReference type="Proteomes" id="UP000828941">
    <property type="component" value="Chromosome 6"/>
</dbReference>
<reference evidence="1 2" key="1">
    <citation type="journal article" date="2022" name="DNA Res.">
        <title>Chromosomal-level genome assembly of the orchid tree Bauhinia variegata (Leguminosae; Cercidoideae) supports the allotetraploid origin hypothesis of Bauhinia.</title>
        <authorList>
            <person name="Zhong Y."/>
            <person name="Chen Y."/>
            <person name="Zheng D."/>
            <person name="Pang J."/>
            <person name="Liu Y."/>
            <person name="Luo S."/>
            <person name="Meng S."/>
            <person name="Qian L."/>
            <person name="Wei D."/>
            <person name="Dai S."/>
            <person name="Zhou R."/>
        </authorList>
    </citation>
    <scope>NUCLEOTIDE SEQUENCE [LARGE SCALE GENOMIC DNA]</scope>
    <source>
        <strain evidence="1">BV-YZ2020</strain>
    </source>
</reference>
<keyword evidence="2" id="KW-1185">Reference proteome</keyword>
<comment type="caution">
    <text evidence="1">The sequence shown here is derived from an EMBL/GenBank/DDBJ whole genome shotgun (WGS) entry which is preliminary data.</text>
</comment>
<gene>
    <name evidence="1" type="ORF">L6164_015915</name>
</gene>
<name>A0ACB9NM68_BAUVA</name>
<sequence length="170" mass="19129">MEYDVVLREKESSVAWTKLDDRVRVRESHASRAELRLQMQENVGRPTQSGSATAAAHAEGQKKTRGPLAVVPSSERSEGVFEVLESAKTKPLQEKQQQKQLAKQLKKSREGKGKRRGNDVKNNKWLLILSGPYPAFFIHIFTSSAIHIQVSQTNSDLKSKHHCHSSVVKF</sequence>
<protein>
    <submittedName>
        <fullName evidence="1">Uncharacterized protein</fullName>
    </submittedName>
</protein>
<proteinExistence type="predicted"/>
<accession>A0ACB9NM68</accession>
<evidence type="ECO:0000313" key="2">
    <source>
        <dbReference type="Proteomes" id="UP000828941"/>
    </source>
</evidence>
<organism evidence="1 2">
    <name type="scientific">Bauhinia variegata</name>
    <name type="common">Purple orchid tree</name>
    <name type="synonym">Phanera variegata</name>
    <dbReference type="NCBI Taxonomy" id="167791"/>
    <lineage>
        <taxon>Eukaryota</taxon>
        <taxon>Viridiplantae</taxon>
        <taxon>Streptophyta</taxon>
        <taxon>Embryophyta</taxon>
        <taxon>Tracheophyta</taxon>
        <taxon>Spermatophyta</taxon>
        <taxon>Magnoliopsida</taxon>
        <taxon>eudicotyledons</taxon>
        <taxon>Gunneridae</taxon>
        <taxon>Pentapetalae</taxon>
        <taxon>rosids</taxon>
        <taxon>fabids</taxon>
        <taxon>Fabales</taxon>
        <taxon>Fabaceae</taxon>
        <taxon>Cercidoideae</taxon>
        <taxon>Cercideae</taxon>
        <taxon>Bauhiniinae</taxon>
        <taxon>Bauhinia</taxon>
    </lineage>
</organism>
<evidence type="ECO:0000313" key="1">
    <source>
        <dbReference type="EMBL" id="KAI4337508.1"/>
    </source>
</evidence>